<dbReference type="AlphaFoldDB" id="A0A939IHA5"/>
<name>A0A939IHA5_9GAMM</name>
<evidence type="ECO:0000313" key="13">
    <source>
        <dbReference type="EMBL" id="MBN7795164.1"/>
    </source>
</evidence>
<keyword evidence="5" id="KW-0997">Cell inner membrane</keyword>
<evidence type="ECO:0000256" key="11">
    <source>
        <dbReference type="SAM" id="Phobius"/>
    </source>
</evidence>
<gene>
    <name evidence="13" type="ORF">JYP50_01090</name>
</gene>
<comment type="subcellular location">
    <subcellularLocation>
        <location evidence="1">Cell inner membrane</location>
        <topology evidence="1">Single-pass membrane protein</topology>
    </subcellularLocation>
</comment>
<dbReference type="InterPro" id="IPR045584">
    <property type="entry name" value="Pilin-like"/>
</dbReference>
<evidence type="ECO:0000259" key="12">
    <source>
        <dbReference type="Pfam" id="PF12019"/>
    </source>
</evidence>
<dbReference type="InterPro" id="IPR022346">
    <property type="entry name" value="T2SS_GspH"/>
</dbReference>
<evidence type="ECO:0000256" key="8">
    <source>
        <dbReference type="ARBA" id="ARBA00023136"/>
    </source>
</evidence>
<evidence type="ECO:0000256" key="4">
    <source>
        <dbReference type="ARBA" id="ARBA00022481"/>
    </source>
</evidence>
<keyword evidence="14" id="KW-1185">Reference proteome</keyword>
<keyword evidence="4" id="KW-0488">Methylation</keyword>
<evidence type="ECO:0000256" key="5">
    <source>
        <dbReference type="ARBA" id="ARBA00022519"/>
    </source>
</evidence>
<dbReference type="Proteomes" id="UP000664303">
    <property type="component" value="Unassembled WGS sequence"/>
</dbReference>
<dbReference type="GO" id="GO:0015627">
    <property type="term" value="C:type II protein secretion system complex"/>
    <property type="evidence" value="ECO:0007669"/>
    <property type="project" value="InterPro"/>
</dbReference>
<reference evidence="13" key="1">
    <citation type="submission" date="2021-02" db="EMBL/GenBank/DDBJ databases">
        <title>PHA producing bacteria isolated from coastal sediment in Guangdong, Shenzhen.</title>
        <authorList>
            <person name="Zheng W."/>
            <person name="Yu S."/>
            <person name="Huang Y."/>
        </authorList>
    </citation>
    <scope>NUCLEOTIDE SEQUENCE</scope>
    <source>
        <strain evidence="13">TN14-10</strain>
    </source>
</reference>
<dbReference type="InterPro" id="IPR012902">
    <property type="entry name" value="N_methyl_site"/>
</dbReference>
<proteinExistence type="inferred from homology"/>
<dbReference type="Gene3D" id="3.30.700.10">
    <property type="entry name" value="Glycoprotein, Type 4 Pilin"/>
    <property type="match status" value="1"/>
</dbReference>
<keyword evidence="8 11" id="KW-0472">Membrane</keyword>
<sequence>MWATGASTPHHRRGFTLVELMAALAIAAVVLAVAVPSSVRMYDTIRYREAVREVITMLATARYRAIASGLPQSVEVVPGERRLRFDDKSTVLPANVKMAVHSAKELNRGNTGVIRFYPEGGSSGGGVDIESDRGRGVSIRVDWLMGGVTQQTYAAR</sequence>
<evidence type="ECO:0000313" key="14">
    <source>
        <dbReference type="Proteomes" id="UP000664303"/>
    </source>
</evidence>
<evidence type="ECO:0000256" key="7">
    <source>
        <dbReference type="ARBA" id="ARBA00022989"/>
    </source>
</evidence>
<dbReference type="PROSITE" id="PS00409">
    <property type="entry name" value="PROKAR_NTER_METHYL"/>
    <property type="match status" value="1"/>
</dbReference>
<keyword evidence="7 11" id="KW-1133">Transmembrane helix</keyword>
<feature type="transmembrane region" description="Helical" evidence="11">
    <location>
        <begin position="20"/>
        <end position="39"/>
    </location>
</feature>
<protein>
    <recommendedName>
        <fullName evidence="2">Type II secretion system protein H</fullName>
    </recommendedName>
    <alternativeName>
        <fullName evidence="10">General secretion pathway protein H</fullName>
    </alternativeName>
</protein>
<comment type="caution">
    <text evidence="13">The sequence shown here is derived from an EMBL/GenBank/DDBJ whole genome shotgun (WGS) entry which is preliminary data.</text>
</comment>
<evidence type="ECO:0000256" key="10">
    <source>
        <dbReference type="ARBA" id="ARBA00030775"/>
    </source>
</evidence>
<evidence type="ECO:0000256" key="6">
    <source>
        <dbReference type="ARBA" id="ARBA00022692"/>
    </source>
</evidence>
<dbReference type="Pfam" id="PF12019">
    <property type="entry name" value="GspH"/>
    <property type="match status" value="1"/>
</dbReference>
<comment type="similarity">
    <text evidence="9">Belongs to the GSP H family.</text>
</comment>
<accession>A0A939IHA5</accession>
<evidence type="ECO:0000256" key="9">
    <source>
        <dbReference type="ARBA" id="ARBA00025772"/>
    </source>
</evidence>
<dbReference type="NCBIfam" id="TIGR02532">
    <property type="entry name" value="IV_pilin_GFxxxE"/>
    <property type="match status" value="1"/>
</dbReference>
<organism evidence="13 14">
    <name type="scientific">Parahaliea mediterranea</name>
    <dbReference type="NCBI Taxonomy" id="651086"/>
    <lineage>
        <taxon>Bacteria</taxon>
        <taxon>Pseudomonadati</taxon>
        <taxon>Pseudomonadota</taxon>
        <taxon>Gammaproteobacteria</taxon>
        <taxon>Cellvibrionales</taxon>
        <taxon>Halieaceae</taxon>
        <taxon>Parahaliea</taxon>
    </lineage>
</organism>
<evidence type="ECO:0000256" key="3">
    <source>
        <dbReference type="ARBA" id="ARBA00022475"/>
    </source>
</evidence>
<evidence type="ECO:0000256" key="2">
    <source>
        <dbReference type="ARBA" id="ARBA00021549"/>
    </source>
</evidence>
<dbReference type="GO" id="GO:0005886">
    <property type="term" value="C:plasma membrane"/>
    <property type="evidence" value="ECO:0007669"/>
    <property type="project" value="UniProtKB-SubCell"/>
</dbReference>
<dbReference type="SUPFAM" id="SSF54523">
    <property type="entry name" value="Pili subunits"/>
    <property type="match status" value="1"/>
</dbReference>
<feature type="domain" description="General secretion pathway GspH" evidence="12">
    <location>
        <begin position="50"/>
        <end position="143"/>
    </location>
</feature>
<dbReference type="GO" id="GO:0015628">
    <property type="term" value="P:protein secretion by the type II secretion system"/>
    <property type="evidence" value="ECO:0007669"/>
    <property type="project" value="InterPro"/>
</dbReference>
<keyword evidence="3" id="KW-1003">Cell membrane</keyword>
<evidence type="ECO:0000256" key="1">
    <source>
        <dbReference type="ARBA" id="ARBA00004377"/>
    </source>
</evidence>
<dbReference type="EMBL" id="JAFKCZ010000001">
    <property type="protein sequence ID" value="MBN7795164.1"/>
    <property type="molecule type" value="Genomic_DNA"/>
</dbReference>
<keyword evidence="6 11" id="KW-0812">Transmembrane</keyword>
<dbReference type="Pfam" id="PF07963">
    <property type="entry name" value="N_methyl"/>
    <property type="match status" value="1"/>
</dbReference>